<evidence type="ECO:0000313" key="1">
    <source>
        <dbReference type="EMBL" id="GFO43683.1"/>
    </source>
</evidence>
<dbReference type="EMBL" id="BLXT01007896">
    <property type="protein sequence ID" value="GFO43683.1"/>
    <property type="molecule type" value="Genomic_DNA"/>
</dbReference>
<keyword evidence="2" id="KW-1185">Reference proteome</keyword>
<dbReference type="Proteomes" id="UP000735302">
    <property type="component" value="Unassembled WGS sequence"/>
</dbReference>
<evidence type="ECO:0008006" key="3">
    <source>
        <dbReference type="Google" id="ProtNLM"/>
    </source>
</evidence>
<comment type="caution">
    <text evidence="1">The sequence shown here is derived from an EMBL/GenBank/DDBJ whole genome shotgun (WGS) entry which is preliminary data.</text>
</comment>
<proteinExistence type="predicted"/>
<gene>
    <name evidence="1" type="ORF">PoB_007018800</name>
</gene>
<evidence type="ECO:0000313" key="2">
    <source>
        <dbReference type="Proteomes" id="UP000735302"/>
    </source>
</evidence>
<name>A0AAV4DHB4_9GAST</name>
<reference evidence="1 2" key="1">
    <citation type="journal article" date="2021" name="Elife">
        <title>Chloroplast acquisition without the gene transfer in kleptoplastic sea slugs, Plakobranchus ocellatus.</title>
        <authorList>
            <person name="Maeda T."/>
            <person name="Takahashi S."/>
            <person name="Yoshida T."/>
            <person name="Shimamura S."/>
            <person name="Takaki Y."/>
            <person name="Nagai Y."/>
            <person name="Toyoda A."/>
            <person name="Suzuki Y."/>
            <person name="Arimoto A."/>
            <person name="Ishii H."/>
            <person name="Satoh N."/>
            <person name="Nishiyama T."/>
            <person name="Hasebe M."/>
            <person name="Maruyama T."/>
            <person name="Minagawa J."/>
            <person name="Obokata J."/>
            <person name="Shigenobu S."/>
        </authorList>
    </citation>
    <scope>NUCLEOTIDE SEQUENCE [LARGE SCALE GENOMIC DNA]</scope>
</reference>
<sequence>MHDKWNVEKFYEHVILERTNLGFLSVIPHRCTASMERKHPRVHSFHEGEEIMQAATMTVMRLEVFVSVHGKRSEKTGEVDSTRNQHFMGNRKYYVLKMLADDQEQITVVLRREVVPLFSLYL</sequence>
<protein>
    <recommendedName>
        <fullName evidence="3">Cystatin domain-containing protein</fullName>
    </recommendedName>
</protein>
<accession>A0AAV4DHB4</accession>
<dbReference type="AlphaFoldDB" id="A0AAV4DHB4"/>
<organism evidence="1 2">
    <name type="scientific">Plakobranchus ocellatus</name>
    <dbReference type="NCBI Taxonomy" id="259542"/>
    <lineage>
        <taxon>Eukaryota</taxon>
        <taxon>Metazoa</taxon>
        <taxon>Spiralia</taxon>
        <taxon>Lophotrochozoa</taxon>
        <taxon>Mollusca</taxon>
        <taxon>Gastropoda</taxon>
        <taxon>Heterobranchia</taxon>
        <taxon>Euthyneura</taxon>
        <taxon>Panpulmonata</taxon>
        <taxon>Sacoglossa</taxon>
        <taxon>Placobranchoidea</taxon>
        <taxon>Plakobranchidae</taxon>
        <taxon>Plakobranchus</taxon>
    </lineage>
</organism>